<dbReference type="EMBL" id="JELX01002087">
    <property type="protein sequence ID" value="KYF56589.1"/>
    <property type="molecule type" value="Genomic_DNA"/>
</dbReference>
<protein>
    <recommendedName>
        <fullName evidence="3">HEAT repeat domain-containing protein</fullName>
    </recommendedName>
</protein>
<reference evidence="1 2" key="1">
    <citation type="submission" date="2014-02" db="EMBL/GenBank/DDBJ databases">
        <title>The small core and large imbalanced accessory genome model reveals a collaborative survival strategy of Sorangium cellulosum strains in nature.</title>
        <authorList>
            <person name="Han K."/>
            <person name="Peng R."/>
            <person name="Blom J."/>
            <person name="Li Y.-Z."/>
        </authorList>
    </citation>
    <scope>NUCLEOTIDE SEQUENCE [LARGE SCALE GENOMIC DNA]</scope>
    <source>
        <strain evidence="1 2">So0157-18</strain>
    </source>
</reference>
<dbReference type="Proteomes" id="UP000075604">
    <property type="component" value="Unassembled WGS sequence"/>
</dbReference>
<gene>
    <name evidence="1" type="ORF">BE04_00720</name>
</gene>
<name>A0A150PLI9_SORCE</name>
<sequence>MAVGEGLLAVLKADDLAVPQYLGLAARLLGWRELGQALVELGRRDLLHHDAMVAAMAAVHGCVHPSPLEEALRGSGDPRLRRIALEALVQAASPKNGWTADRRALLEERYRKDRSPAVAGPASFVTPP</sequence>
<evidence type="ECO:0000313" key="2">
    <source>
        <dbReference type="Proteomes" id="UP000075604"/>
    </source>
</evidence>
<organism evidence="1 2">
    <name type="scientific">Sorangium cellulosum</name>
    <name type="common">Polyangium cellulosum</name>
    <dbReference type="NCBI Taxonomy" id="56"/>
    <lineage>
        <taxon>Bacteria</taxon>
        <taxon>Pseudomonadati</taxon>
        <taxon>Myxococcota</taxon>
        <taxon>Polyangia</taxon>
        <taxon>Polyangiales</taxon>
        <taxon>Polyangiaceae</taxon>
        <taxon>Sorangium</taxon>
    </lineage>
</organism>
<proteinExistence type="predicted"/>
<evidence type="ECO:0000313" key="1">
    <source>
        <dbReference type="EMBL" id="KYF56589.1"/>
    </source>
</evidence>
<comment type="caution">
    <text evidence="1">The sequence shown here is derived from an EMBL/GenBank/DDBJ whole genome shotgun (WGS) entry which is preliminary data.</text>
</comment>
<evidence type="ECO:0008006" key="3">
    <source>
        <dbReference type="Google" id="ProtNLM"/>
    </source>
</evidence>
<accession>A0A150PLI9</accession>
<dbReference type="AlphaFoldDB" id="A0A150PLI9"/>